<dbReference type="EMBL" id="JBBNPS010000013">
    <property type="protein sequence ID" value="MEQ3353786.1"/>
    <property type="molecule type" value="Genomic_DNA"/>
</dbReference>
<comment type="caution">
    <text evidence="4">The sequence shown here is derived from an EMBL/GenBank/DDBJ whole genome shotgun (WGS) entry which is preliminary data.</text>
</comment>
<comment type="function">
    <text evidence="2">Involved in the biosynthesis of a nickel-pincer cofactor ((SCS)Ni(II) pincer complex). Binds Ni(2+), and functions in nickel delivery to pyridinium-3,5-bisthiocarboxylic acid mononucleotide (P2TMN), to form the mature cofactor. Is thus probably required for the activation of nickel-pincer cofactor-dependent enzymes.</text>
</comment>
<dbReference type="InterPro" id="IPR002822">
    <property type="entry name" value="Ni_insertion"/>
</dbReference>
<evidence type="ECO:0000256" key="1">
    <source>
        <dbReference type="ARBA" id="ARBA00022596"/>
    </source>
</evidence>
<dbReference type="PANTHER" id="PTHR36566">
    <property type="entry name" value="NICKEL INSERTION PROTEIN-RELATED"/>
    <property type="match status" value="1"/>
</dbReference>
<gene>
    <name evidence="2 4" type="primary">larC</name>
    <name evidence="4" type="ORF">AAA081_05660</name>
</gene>
<keyword evidence="2 4" id="KW-0456">Lyase</keyword>
<dbReference type="EC" id="4.99.1.12" evidence="2"/>
<proteinExistence type="inferred from homology"/>
<organism evidence="4 5">
    <name type="scientific">Aedoeadaptatus acetigenes</name>
    <dbReference type="NCBI Taxonomy" id="2981723"/>
    <lineage>
        <taxon>Bacteria</taxon>
        <taxon>Bacillati</taxon>
        <taxon>Bacillota</taxon>
        <taxon>Tissierellia</taxon>
        <taxon>Tissierellales</taxon>
        <taxon>Peptoniphilaceae</taxon>
        <taxon>Aedoeadaptatus</taxon>
    </lineage>
</organism>
<sequence>MRVLYIDPFSGISGNMFIGAMVDGGLSPKGFLEGLKPLGIAAEDVIFEKREKTGILATYFNLKSEEARGHHDHEHNHEHDHNHEQEHSHHHHRGLNHMLALIEKSGFEREVKDLAKAIYLPLAKAEAAVHGKDLYEVHFHEVGELDAVVDVLGAAYYTVASGAEAVYVGKINTGGGMVTCAHGTYPVPAPATAHILSTLDVPLGGATVEEELTTPTGAAILKGIQAAYRPRPEGRVLKVAYGAGTRDHDLANVLRLFFIETEEARAPIFYSCNLDDMTGEAMGFCMERLFDAGARDVSFAPIFMKKNRPGYRLDVLADGACEDKVLDVLFTHTTTLGVKKIPLEKIELPRAIKETMTALGPVATKTARYKDVEKISPEYEDLKALAIKHDTTVEAVRRAWELGL</sequence>
<comment type="catalytic activity">
    <reaction evidence="2">
        <text>Ni(II)-pyridinium-3,5-bisthiocarboxylate mononucleotide = pyridinium-3,5-bisthiocarboxylate mononucleotide + Ni(2+)</text>
        <dbReference type="Rhea" id="RHEA:54784"/>
        <dbReference type="ChEBI" id="CHEBI:49786"/>
        <dbReference type="ChEBI" id="CHEBI:137372"/>
        <dbReference type="ChEBI" id="CHEBI:137373"/>
        <dbReference type="EC" id="4.99.1.12"/>
    </reaction>
</comment>
<keyword evidence="1 2" id="KW-0533">Nickel</keyword>
<dbReference type="RefSeq" id="WP_349054043.1">
    <property type="nucleotide sequence ID" value="NZ_JBBNPS010000013.1"/>
</dbReference>
<evidence type="ECO:0000256" key="2">
    <source>
        <dbReference type="HAMAP-Rule" id="MF_01074"/>
    </source>
</evidence>
<dbReference type="PANTHER" id="PTHR36566:SF1">
    <property type="entry name" value="PYRIDINIUM-3,5-BISTHIOCARBOXYLIC ACID MONONUCLEOTIDE NICKEL INSERTION PROTEIN"/>
    <property type="match status" value="1"/>
</dbReference>
<feature type="region of interest" description="Disordered" evidence="3">
    <location>
        <begin position="68"/>
        <end position="93"/>
    </location>
</feature>
<dbReference type="Gene3D" id="3.30.70.1380">
    <property type="entry name" value="Transcriptional regulatory protein pf0864 domain like"/>
    <property type="match status" value="1"/>
</dbReference>
<keyword evidence="5" id="KW-1185">Reference proteome</keyword>
<name>A0ABV1J8I5_9FIRM</name>
<dbReference type="NCBIfam" id="TIGR00299">
    <property type="entry name" value="nickel pincer cofactor biosynthesis protein LarC"/>
    <property type="match status" value="1"/>
</dbReference>
<evidence type="ECO:0000313" key="4">
    <source>
        <dbReference type="EMBL" id="MEQ3353786.1"/>
    </source>
</evidence>
<evidence type="ECO:0000256" key="3">
    <source>
        <dbReference type="SAM" id="MobiDB-lite"/>
    </source>
</evidence>
<dbReference type="Proteomes" id="UP001481872">
    <property type="component" value="Unassembled WGS sequence"/>
</dbReference>
<dbReference type="GO" id="GO:0016829">
    <property type="term" value="F:lyase activity"/>
    <property type="evidence" value="ECO:0007669"/>
    <property type="project" value="UniProtKB-KW"/>
</dbReference>
<dbReference type="Pfam" id="PF01969">
    <property type="entry name" value="Ni_insertion"/>
    <property type="match status" value="1"/>
</dbReference>
<accession>A0ABV1J8I5</accession>
<comment type="similarity">
    <text evidence="2">Belongs to the LarC family.</text>
</comment>
<feature type="compositionally biased region" description="Basic and acidic residues" evidence="3">
    <location>
        <begin position="68"/>
        <end position="87"/>
    </location>
</feature>
<evidence type="ECO:0000313" key="5">
    <source>
        <dbReference type="Proteomes" id="UP001481872"/>
    </source>
</evidence>
<dbReference type="HAMAP" id="MF_01074">
    <property type="entry name" value="LarC"/>
    <property type="match status" value="1"/>
</dbReference>
<reference evidence="4 5" key="1">
    <citation type="submission" date="2024-04" db="EMBL/GenBank/DDBJ databases">
        <title>Human intestinal bacterial collection.</title>
        <authorList>
            <person name="Pauvert C."/>
            <person name="Hitch T.C.A."/>
            <person name="Clavel T."/>
        </authorList>
    </citation>
    <scope>NUCLEOTIDE SEQUENCE [LARGE SCALE GENOMIC DNA]</scope>
    <source>
        <strain evidence="4 5">CLA-SR-H026</strain>
    </source>
</reference>
<protein>
    <recommendedName>
        <fullName evidence="2">Pyridinium-3,5-bisthiocarboxylic acid mononucleotide nickel insertion protein</fullName>
        <shortName evidence="2">P2TMN nickel insertion protein</shortName>
        <ecNumber evidence="2">4.99.1.12</ecNumber>
    </recommendedName>
    <alternativeName>
        <fullName evidence="2">Nickel-pincer cofactor biosynthesis protein LarC</fullName>
    </alternativeName>
</protein>